<evidence type="ECO:0000256" key="1">
    <source>
        <dbReference type="SAM" id="MobiDB-lite"/>
    </source>
</evidence>
<evidence type="ECO:0000313" key="2">
    <source>
        <dbReference type="EMBL" id="PNC99900.1"/>
    </source>
</evidence>
<sequence length="267" mass="29151">MPCPGQLREEPFIRFIKNHKHLKNKMMNTTKTCGDSSSRPQRSENSLSCPVADAAAGPSHEPLLPVGTVAGDIRNNDIVLPRLNIVQSVGALSGIFPPGSIILNREVVLSDGSVPLELSVLSARKQFIEKLPFDSVEKPAVFNSLEEVRAAGGSVGREPGNRPSFAPVLHVQALFKAPEGVDYPFPLEYEGEAFGLAAWSLRGMAYYLAGRDILTASRFALRNEVFAGKWKLTTRLRRLEHNGIFIPALRSAGRSTPEFSSFIRSIG</sequence>
<proteinExistence type="predicted"/>
<dbReference type="EMBL" id="PJLB01000012">
    <property type="protein sequence ID" value="PNC99900.1"/>
    <property type="molecule type" value="Genomic_DNA"/>
</dbReference>
<comment type="caution">
    <text evidence="2">The sequence shown here is derived from an EMBL/GenBank/DDBJ whole genome shotgun (WGS) entry which is preliminary data.</text>
</comment>
<gene>
    <name evidence="2" type="ORF">CXT95_10840</name>
</gene>
<feature type="region of interest" description="Disordered" evidence="1">
    <location>
        <begin position="28"/>
        <end position="54"/>
    </location>
</feature>
<feature type="compositionally biased region" description="Polar residues" evidence="1">
    <location>
        <begin position="29"/>
        <end position="48"/>
    </location>
</feature>
<organism evidence="2 3">
    <name type="scientific">Akkermansia muciniphila</name>
    <dbReference type="NCBI Taxonomy" id="239935"/>
    <lineage>
        <taxon>Bacteria</taxon>
        <taxon>Pseudomonadati</taxon>
        <taxon>Verrucomicrobiota</taxon>
        <taxon>Verrucomicrobiia</taxon>
        <taxon>Verrucomicrobiales</taxon>
        <taxon>Akkermansiaceae</taxon>
        <taxon>Akkermansia</taxon>
    </lineage>
</organism>
<dbReference type="AlphaFoldDB" id="A0AAX0WLE7"/>
<evidence type="ECO:0000313" key="3">
    <source>
        <dbReference type="Proteomes" id="UP000236075"/>
    </source>
</evidence>
<protein>
    <submittedName>
        <fullName evidence="2">Uncharacterized protein</fullName>
    </submittedName>
</protein>
<name>A0AAX0WLE7_9BACT</name>
<accession>A0AAX0WLE7</accession>
<dbReference type="Proteomes" id="UP000236075">
    <property type="component" value="Unassembled WGS sequence"/>
</dbReference>
<reference evidence="2 3" key="1">
    <citation type="journal article" date="2017" name="BMC Genomics">
        <title>Genome sequencing of 39 Akkermansia muciniphila isolates reveals its population structure, genomic and functional diverisity, and global distribution in mammalian gut microbiotas.</title>
        <authorList>
            <person name="Guo X."/>
            <person name="Li S."/>
            <person name="Zhang J."/>
            <person name="Wu F."/>
            <person name="Li X."/>
            <person name="Wu D."/>
            <person name="Zhang M."/>
            <person name="Ou Z."/>
            <person name="Jie Z."/>
            <person name="Yan Q."/>
            <person name="Li P."/>
            <person name="Yi J."/>
            <person name="Peng Y."/>
        </authorList>
    </citation>
    <scope>NUCLEOTIDE SEQUENCE [LARGE SCALE GENOMIC DNA]</scope>
    <source>
        <strain evidence="2 3">GP28</strain>
    </source>
</reference>